<dbReference type="STRING" id="906689.A0A2I0WZ41"/>
<organism evidence="1 2">
    <name type="scientific">Dendrobium catenatum</name>
    <dbReference type="NCBI Taxonomy" id="906689"/>
    <lineage>
        <taxon>Eukaryota</taxon>
        <taxon>Viridiplantae</taxon>
        <taxon>Streptophyta</taxon>
        <taxon>Embryophyta</taxon>
        <taxon>Tracheophyta</taxon>
        <taxon>Spermatophyta</taxon>
        <taxon>Magnoliopsida</taxon>
        <taxon>Liliopsida</taxon>
        <taxon>Asparagales</taxon>
        <taxon>Orchidaceae</taxon>
        <taxon>Epidendroideae</taxon>
        <taxon>Malaxideae</taxon>
        <taxon>Dendrobiinae</taxon>
        <taxon>Dendrobium</taxon>
    </lineage>
</organism>
<keyword evidence="2" id="KW-1185">Reference proteome</keyword>
<reference evidence="1 2" key="2">
    <citation type="journal article" date="2017" name="Nature">
        <title>The Apostasia genome and the evolution of orchids.</title>
        <authorList>
            <person name="Zhang G.Q."/>
            <person name="Liu K.W."/>
            <person name="Li Z."/>
            <person name="Lohaus R."/>
            <person name="Hsiao Y.Y."/>
            <person name="Niu S.C."/>
            <person name="Wang J.Y."/>
            <person name="Lin Y.C."/>
            <person name="Xu Q."/>
            <person name="Chen L.J."/>
            <person name="Yoshida K."/>
            <person name="Fujiwara S."/>
            <person name="Wang Z.W."/>
            <person name="Zhang Y.Q."/>
            <person name="Mitsuda N."/>
            <person name="Wang M."/>
            <person name="Liu G.H."/>
            <person name="Pecoraro L."/>
            <person name="Huang H.X."/>
            <person name="Xiao X.J."/>
            <person name="Lin M."/>
            <person name="Wu X.Y."/>
            <person name="Wu W.L."/>
            <person name="Chen Y.Y."/>
            <person name="Chang S.B."/>
            <person name="Sakamoto S."/>
            <person name="Ohme-Takagi M."/>
            <person name="Yagi M."/>
            <person name="Zeng S.J."/>
            <person name="Shen C.Y."/>
            <person name="Yeh C.M."/>
            <person name="Luo Y.B."/>
            <person name="Tsai W.C."/>
            <person name="Van de Peer Y."/>
            <person name="Liu Z.J."/>
        </authorList>
    </citation>
    <scope>NUCLEOTIDE SEQUENCE [LARGE SCALE GENOMIC DNA]</scope>
    <source>
        <tissue evidence="1">The whole plant</tissue>
    </source>
</reference>
<evidence type="ECO:0000313" key="1">
    <source>
        <dbReference type="EMBL" id="PKU80926.1"/>
    </source>
</evidence>
<protein>
    <submittedName>
        <fullName evidence="1">Sulfate transporter 1.2</fullName>
    </submittedName>
</protein>
<dbReference type="Proteomes" id="UP000233837">
    <property type="component" value="Unassembled WGS sequence"/>
</dbReference>
<sequence length="69" mass="7865">MSSSVFDENRTKEFDIANISSSQKMDKLPSSAYKVGFPPRKSLASEFSEALKETLFTDDPLRPYKDQTR</sequence>
<reference evidence="1 2" key="1">
    <citation type="journal article" date="2016" name="Sci. Rep.">
        <title>The Dendrobium catenatum Lindl. genome sequence provides insights into polysaccharide synthase, floral development and adaptive evolution.</title>
        <authorList>
            <person name="Zhang G.Q."/>
            <person name="Xu Q."/>
            <person name="Bian C."/>
            <person name="Tsai W.C."/>
            <person name="Yeh C.M."/>
            <person name="Liu K.W."/>
            <person name="Yoshida K."/>
            <person name="Zhang L.S."/>
            <person name="Chang S.B."/>
            <person name="Chen F."/>
            <person name="Shi Y."/>
            <person name="Su Y.Y."/>
            <person name="Zhang Y.Q."/>
            <person name="Chen L.J."/>
            <person name="Yin Y."/>
            <person name="Lin M."/>
            <person name="Huang H."/>
            <person name="Deng H."/>
            <person name="Wang Z.W."/>
            <person name="Zhu S.L."/>
            <person name="Zhao X."/>
            <person name="Deng C."/>
            <person name="Niu S.C."/>
            <person name="Huang J."/>
            <person name="Wang M."/>
            <person name="Liu G.H."/>
            <person name="Yang H.J."/>
            <person name="Xiao X.J."/>
            <person name="Hsiao Y.Y."/>
            <person name="Wu W.L."/>
            <person name="Chen Y.Y."/>
            <person name="Mitsuda N."/>
            <person name="Ohme-Takagi M."/>
            <person name="Luo Y.B."/>
            <person name="Van de Peer Y."/>
            <person name="Liu Z.J."/>
        </authorList>
    </citation>
    <scope>NUCLEOTIDE SEQUENCE [LARGE SCALE GENOMIC DNA]</scope>
    <source>
        <tissue evidence="1">The whole plant</tissue>
    </source>
</reference>
<accession>A0A2I0WZ41</accession>
<evidence type="ECO:0000313" key="2">
    <source>
        <dbReference type="Proteomes" id="UP000233837"/>
    </source>
</evidence>
<dbReference type="AlphaFoldDB" id="A0A2I0WZ41"/>
<gene>
    <name evidence="1" type="primary">SULTR1:2</name>
    <name evidence="1" type="ORF">MA16_Dca025510</name>
</gene>
<name>A0A2I0WZ41_9ASPA</name>
<proteinExistence type="predicted"/>
<dbReference type="EMBL" id="KZ502307">
    <property type="protein sequence ID" value="PKU80926.1"/>
    <property type="molecule type" value="Genomic_DNA"/>
</dbReference>